<sequence length="215" mass="24768">MQKNIKEKNFRGVMLTKQLTKIFSQSTARVKTISFHPQKPVFITGLHNGSIKAWDYQSNALMHEFNDHDGSVRTITFHPQGDFFISAGDDKIIRLWDYTRRTLSKKFKGHTDFIRALDFHPTKPWFVSSSDDQTIRIWNFMTGKCLGTATGHSHYIMAVRFLNENSLISGSLDQSLRVWSCEGLIDNTKKSTFVPSIIIKQILSGHDPRHKFNFC</sequence>
<accession>R0KT82</accession>
<evidence type="ECO:0000313" key="5">
    <source>
        <dbReference type="Proteomes" id="UP000016927"/>
    </source>
</evidence>
<dbReference type="HOGENOM" id="CLU_099208_0_0_1"/>
<dbReference type="CDD" id="cd00200">
    <property type="entry name" value="WD40"/>
    <property type="match status" value="1"/>
</dbReference>
<dbReference type="Pfam" id="PF00400">
    <property type="entry name" value="WD40"/>
    <property type="match status" value="4"/>
</dbReference>
<dbReference type="OrthoDB" id="10261470at2759"/>
<dbReference type="InterPro" id="IPR015943">
    <property type="entry name" value="WD40/YVTN_repeat-like_dom_sf"/>
</dbReference>
<dbReference type="Gene3D" id="2.130.10.10">
    <property type="entry name" value="YVTN repeat-like/Quinoprotein amine dehydrogenase"/>
    <property type="match status" value="1"/>
</dbReference>
<dbReference type="PROSITE" id="PS50294">
    <property type="entry name" value="WD_REPEATS_REGION"/>
    <property type="match status" value="3"/>
</dbReference>
<dbReference type="GO" id="GO:0006891">
    <property type="term" value="P:intra-Golgi vesicle-mediated transport"/>
    <property type="evidence" value="ECO:0007669"/>
    <property type="project" value="TreeGrafter"/>
</dbReference>
<dbReference type="PANTHER" id="PTHR19876">
    <property type="entry name" value="COATOMER"/>
    <property type="match status" value="1"/>
</dbReference>
<dbReference type="AlphaFoldDB" id="R0KT82"/>
<dbReference type="EMBL" id="KB908982">
    <property type="protein sequence ID" value="EOB13427.1"/>
    <property type="molecule type" value="Genomic_DNA"/>
</dbReference>
<feature type="repeat" description="WD" evidence="3">
    <location>
        <begin position="149"/>
        <end position="180"/>
    </location>
</feature>
<evidence type="ECO:0000313" key="4">
    <source>
        <dbReference type="EMBL" id="EOB13427.1"/>
    </source>
</evidence>
<dbReference type="PRINTS" id="PR00320">
    <property type="entry name" value="GPROTEINBRPT"/>
</dbReference>
<dbReference type="InterPro" id="IPR001680">
    <property type="entry name" value="WD40_rpt"/>
</dbReference>
<organism evidence="4 5">
    <name type="scientific">Nosema bombycis (strain CQ1 / CVCC 102059)</name>
    <name type="common">Microsporidian parasite</name>
    <name type="synonym">Pebrine of silkworm</name>
    <dbReference type="NCBI Taxonomy" id="578461"/>
    <lineage>
        <taxon>Eukaryota</taxon>
        <taxon>Fungi</taxon>
        <taxon>Fungi incertae sedis</taxon>
        <taxon>Microsporidia</taxon>
        <taxon>Nosematidae</taxon>
        <taxon>Nosema</taxon>
    </lineage>
</organism>
<dbReference type="GO" id="GO:0006888">
    <property type="term" value="P:endoplasmic reticulum to Golgi vesicle-mediated transport"/>
    <property type="evidence" value="ECO:0007669"/>
    <property type="project" value="TreeGrafter"/>
</dbReference>
<dbReference type="InterPro" id="IPR020472">
    <property type="entry name" value="WD40_PAC1"/>
</dbReference>
<protein>
    <submittedName>
        <fullName evidence="4">Coatomer subunit alpha</fullName>
    </submittedName>
</protein>
<gene>
    <name evidence="4" type="primary">COPA</name>
    <name evidence="4" type="ORF">NBO_74g0002</name>
</gene>
<evidence type="ECO:0000256" key="2">
    <source>
        <dbReference type="ARBA" id="ARBA00022737"/>
    </source>
</evidence>
<dbReference type="GO" id="GO:0006886">
    <property type="term" value="P:intracellular protein transport"/>
    <property type="evidence" value="ECO:0007669"/>
    <property type="project" value="TreeGrafter"/>
</dbReference>
<dbReference type="SUPFAM" id="SSF50978">
    <property type="entry name" value="WD40 repeat-like"/>
    <property type="match status" value="1"/>
</dbReference>
<dbReference type="GO" id="GO:0030126">
    <property type="term" value="C:COPI vesicle coat"/>
    <property type="evidence" value="ECO:0007669"/>
    <property type="project" value="TreeGrafter"/>
</dbReference>
<dbReference type="PANTHER" id="PTHR19876:SF1">
    <property type="entry name" value="COATOMER SUBUNIT ALPHA"/>
    <property type="match status" value="1"/>
</dbReference>
<feature type="repeat" description="WD" evidence="3">
    <location>
        <begin position="23"/>
        <end position="64"/>
    </location>
</feature>
<dbReference type="Proteomes" id="UP000016927">
    <property type="component" value="Unassembled WGS sequence"/>
</dbReference>
<evidence type="ECO:0000256" key="3">
    <source>
        <dbReference type="PROSITE-ProRule" id="PRU00221"/>
    </source>
</evidence>
<reference evidence="4 5" key="1">
    <citation type="journal article" date="2013" name="BMC Genomics">
        <title>Comparative genomics of parasitic silkworm microsporidia reveal an association between genome expansion and host adaptation.</title>
        <authorList>
            <person name="Pan G."/>
            <person name="Xu J."/>
            <person name="Li T."/>
            <person name="Xia Q."/>
            <person name="Liu S.L."/>
            <person name="Zhang G."/>
            <person name="Li S."/>
            <person name="Li C."/>
            <person name="Liu H."/>
            <person name="Yang L."/>
            <person name="Liu T."/>
            <person name="Zhang X."/>
            <person name="Wu Z."/>
            <person name="Fan W."/>
            <person name="Dang X."/>
            <person name="Xiang H."/>
            <person name="Tao M."/>
            <person name="Li Y."/>
            <person name="Hu J."/>
            <person name="Li Z."/>
            <person name="Lin L."/>
            <person name="Luo J."/>
            <person name="Geng L."/>
            <person name="Wang L."/>
            <person name="Long M."/>
            <person name="Wan Y."/>
            <person name="He N."/>
            <person name="Zhang Z."/>
            <person name="Lu C."/>
            <person name="Keeling P.J."/>
            <person name="Wang J."/>
            <person name="Xiang Z."/>
            <person name="Zhou Z."/>
        </authorList>
    </citation>
    <scope>NUCLEOTIDE SEQUENCE [LARGE SCALE GENOMIC DNA]</scope>
    <source>
        <strain evidence="5">CQ1 / CVCC 102059</strain>
    </source>
</reference>
<dbReference type="PROSITE" id="PS50082">
    <property type="entry name" value="WD_REPEATS_2"/>
    <property type="match status" value="4"/>
</dbReference>
<evidence type="ECO:0000256" key="1">
    <source>
        <dbReference type="ARBA" id="ARBA00022574"/>
    </source>
</evidence>
<proteinExistence type="predicted"/>
<dbReference type="GO" id="GO:0006890">
    <property type="term" value="P:retrograde vesicle-mediated transport, Golgi to endoplasmic reticulum"/>
    <property type="evidence" value="ECO:0007669"/>
    <property type="project" value="TreeGrafter"/>
</dbReference>
<feature type="repeat" description="WD" evidence="3">
    <location>
        <begin position="65"/>
        <end position="106"/>
    </location>
</feature>
<dbReference type="InterPro" id="IPR050844">
    <property type="entry name" value="Coatomer_complex_subunit"/>
</dbReference>
<dbReference type="OMA" id="HTNNVCA"/>
<keyword evidence="1 3" id="KW-0853">WD repeat</keyword>
<name>R0KT82_NOSB1</name>
<dbReference type="SMART" id="SM00320">
    <property type="entry name" value="WD40"/>
    <property type="match status" value="4"/>
</dbReference>
<feature type="repeat" description="WD" evidence="3">
    <location>
        <begin position="107"/>
        <end position="148"/>
    </location>
</feature>
<keyword evidence="2" id="KW-0677">Repeat</keyword>
<keyword evidence="5" id="KW-1185">Reference proteome</keyword>
<dbReference type="STRING" id="578461.R0KT82"/>
<dbReference type="InterPro" id="IPR036322">
    <property type="entry name" value="WD40_repeat_dom_sf"/>
</dbReference>
<dbReference type="VEuPathDB" id="MicrosporidiaDB:NBO_74g0002"/>